<dbReference type="Proteomes" id="UP000801492">
    <property type="component" value="Unassembled WGS sequence"/>
</dbReference>
<feature type="transmembrane region" description="Helical" evidence="2">
    <location>
        <begin position="448"/>
        <end position="472"/>
    </location>
</feature>
<name>A0A8K0D7M1_IGNLU</name>
<reference evidence="3" key="1">
    <citation type="submission" date="2019-08" db="EMBL/GenBank/DDBJ databases">
        <title>The genome of the North American firefly Photinus pyralis.</title>
        <authorList>
            <consortium name="Photinus pyralis genome working group"/>
            <person name="Fallon T.R."/>
            <person name="Sander Lower S.E."/>
            <person name="Weng J.-K."/>
        </authorList>
    </citation>
    <scope>NUCLEOTIDE SEQUENCE</scope>
    <source>
        <strain evidence="3">TRF0915ILg1</strain>
        <tissue evidence="3">Whole body</tissue>
    </source>
</reference>
<gene>
    <name evidence="3" type="ORF">ILUMI_06843</name>
</gene>
<evidence type="ECO:0000313" key="3">
    <source>
        <dbReference type="EMBL" id="KAF2899329.1"/>
    </source>
</evidence>
<dbReference type="PANTHER" id="PTHR11861:SF8">
    <property type="entry name" value="PKD DOMAIN-CONTAINING PROTEIN"/>
    <property type="match status" value="1"/>
</dbReference>
<protein>
    <submittedName>
        <fullName evidence="3">Uncharacterized protein</fullName>
    </submittedName>
</protein>
<feature type="region of interest" description="Disordered" evidence="1">
    <location>
        <begin position="516"/>
        <end position="536"/>
    </location>
</feature>
<keyword evidence="2" id="KW-1133">Transmembrane helix</keyword>
<dbReference type="GO" id="GO:0005886">
    <property type="term" value="C:plasma membrane"/>
    <property type="evidence" value="ECO:0007669"/>
    <property type="project" value="TreeGrafter"/>
</dbReference>
<dbReference type="InterPro" id="IPR045219">
    <property type="entry name" value="PKAT"/>
</dbReference>
<evidence type="ECO:0000313" key="4">
    <source>
        <dbReference type="Proteomes" id="UP000801492"/>
    </source>
</evidence>
<keyword evidence="4" id="KW-1185">Reference proteome</keyword>
<organism evidence="3 4">
    <name type="scientific">Ignelater luminosus</name>
    <name type="common">Cucubano</name>
    <name type="synonym">Pyrophorus luminosus</name>
    <dbReference type="NCBI Taxonomy" id="2038154"/>
    <lineage>
        <taxon>Eukaryota</taxon>
        <taxon>Metazoa</taxon>
        <taxon>Ecdysozoa</taxon>
        <taxon>Arthropoda</taxon>
        <taxon>Hexapoda</taxon>
        <taxon>Insecta</taxon>
        <taxon>Pterygota</taxon>
        <taxon>Neoptera</taxon>
        <taxon>Endopterygota</taxon>
        <taxon>Coleoptera</taxon>
        <taxon>Polyphaga</taxon>
        <taxon>Elateriformia</taxon>
        <taxon>Elateroidea</taxon>
        <taxon>Elateridae</taxon>
        <taxon>Agrypninae</taxon>
        <taxon>Pyrophorini</taxon>
        <taxon>Ignelater</taxon>
    </lineage>
</organism>
<accession>A0A8K0D7M1</accession>
<evidence type="ECO:0000256" key="2">
    <source>
        <dbReference type="SAM" id="Phobius"/>
    </source>
</evidence>
<keyword evidence="2" id="KW-0812">Transmembrane</keyword>
<sequence>MYTYLNVCLIIVFKISIVLASEYFVILHSDSPIVRGGTVHFVAKLYDGDGDPAEGSFKYEWEDNSIRMHTATHETKSATDTWNVTYPANEYFPPGPYEVQVSVYKYFLLVYYPITSQRIGFNLTENLNGKMDLMQDKKVMSGKFISNAESVTHKIILHDADAEYINKTATSVLTYWFVDCIYYGVTNDYAFSLKYPDVNKKHRVEALVVAGFDPITTPAPSTTVAPTTTTTTHKPTTVAPITTKTTKTTFTVKPNVTTALTMTIKPKIEKLLVNNSISNEERRIKRAINHIGSTNNNGIMVRINGTLVPYNGSFPFVCLNNNTVAPDVNKTYGYFSRKFTVKAPVSNISVTGNYWLHKGDLLNLMVKCHGTPQFYYCKHVFEGIYNVTGNETCDVPQPDSSDKCEFVIERFLRKPQKYTIAIVIYNDVGKIVSPVTVTVYEVTKQAQLSVIVVPVVFSLVAVVLIVFGVAYYMQNRSRFTVEVADFNFGQQCSDMEYKTFRERLRDSITNAFMRAPTPGSSEPTVWPPGRKYGSLT</sequence>
<proteinExistence type="predicted"/>
<dbReference type="OrthoDB" id="6381995at2759"/>
<keyword evidence="2" id="KW-0472">Membrane</keyword>
<comment type="caution">
    <text evidence="3">The sequence shown here is derived from an EMBL/GenBank/DDBJ whole genome shotgun (WGS) entry which is preliminary data.</text>
</comment>
<dbReference type="PANTHER" id="PTHR11861">
    <property type="entry name" value="MELANOCYTE PROTEIN PMEL 17-RELATED"/>
    <property type="match status" value="1"/>
</dbReference>
<evidence type="ECO:0000256" key="1">
    <source>
        <dbReference type="SAM" id="MobiDB-lite"/>
    </source>
</evidence>
<dbReference type="EMBL" id="VTPC01002876">
    <property type="protein sequence ID" value="KAF2899329.1"/>
    <property type="molecule type" value="Genomic_DNA"/>
</dbReference>
<dbReference type="AlphaFoldDB" id="A0A8K0D7M1"/>